<feature type="domain" description="Cation efflux protein transmembrane" evidence="8">
    <location>
        <begin position="713"/>
        <end position="894"/>
    </location>
</feature>
<dbReference type="EMBL" id="AZGZ01000021">
    <property type="protein sequence ID" value="KZZ89295.1"/>
    <property type="molecule type" value="Genomic_DNA"/>
</dbReference>
<feature type="region of interest" description="Disordered" evidence="5">
    <location>
        <begin position="575"/>
        <end position="636"/>
    </location>
</feature>
<name>A0A167WUM4_9EURO</name>
<dbReference type="OrthoDB" id="2283785at2759"/>
<feature type="transmembrane region" description="Helical" evidence="6">
    <location>
        <begin position="655"/>
        <end position="677"/>
    </location>
</feature>
<dbReference type="PANTHER" id="PTHR31904">
    <property type="entry name" value="BYPASS OF STOP CODON PROTEIN 5-RELATED"/>
    <property type="match status" value="1"/>
</dbReference>
<feature type="transmembrane region" description="Helical" evidence="6">
    <location>
        <begin position="709"/>
        <end position="731"/>
    </location>
</feature>
<evidence type="ECO:0000313" key="10">
    <source>
        <dbReference type="Proteomes" id="UP000242877"/>
    </source>
</evidence>
<keyword evidence="3 6" id="KW-1133">Transmembrane helix</keyword>
<dbReference type="VEuPathDB" id="FungiDB:AAP_04442"/>
<feature type="compositionally biased region" description="Low complexity" evidence="5">
    <location>
        <begin position="395"/>
        <end position="410"/>
    </location>
</feature>
<evidence type="ECO:0000256" key="6">
    <source>
        <dbReference type="SAM" id="Phobius"/>
    </source>
</evidence>
<dbReference type="InterPro" id="IPR058533">
    <property type="entry name" value="Cation_efflux_TM"/>
</dbReference>
<protein>
    <submittedName>
        <fullName evidence="9">Arrestin</fullName>
    </submittedName>
</protein>
<evidence type="ECO:0000259" key="7">
    <source>
        <dbReference type="Pfam" id="PF00339"/>
    </source>
</evidence>
<keyword evidence="4 6" id="KW-0472">Membrane</keyword>
<dbReference type="GO" id="GO:0030003">
    <property type="term" value="P:intracellular monoatomic cation homeostasis"/>
    <property type="evidence" value="ECO:0007669"/>
    <property type="project" value="UniProtKB-ARBA"/>
</dbReference>
<comment type="caution">
    <text evidence="9">The sequence shown here is derived from an EMBL/GenBank/DDBJ whole genome shotgun (WGS) entry which is preliminary data.</text>
</comment>
<evidence type="ECO:0000256" key="2">
    <source>
        <dbReference type="ARBA" id="ARBA00022692"/>
    </source>
</evidence>
<reference evidence="9 10" key="1">
    <citation type="journal article" date="2016" name="Genome Biol. Evol.">
        <title>Divergent and convergent evolution of fungal pathogenicity.</title>
        <authorList>
            <person name="Shang Y."/>
            <person name="Xiao G."/>
            <person name="Zheng P."/>
            <person name="Cen K."/>
            <person name="Zhan S."/>
            <person name="Wang C."/>
        </authorList>
    </citation>
    <scope>NUCLEOTIDE SEQUENCE [LARGE SCALE GENOMIC DNA]</scope>
    <source>
        <strain evidence="9 10">ARSEF 7405</strain>
    </source>
</reference>
<dbReference type="SUPFAM" id="SSF161111">
    <property type="entry name" value="Cation efflux protein transmembrane domain-like"/>
    <property type="match status" value="1"/>
</dbReference>
<evidence type="ECO:0000256" key="1">
    <source>
        <dbReference type="ARBA" id="ARBA00004141"/>
    </source>
</evidence>
<keyword evidence="10" id="KW-1185">Reference proteome</keyword>
<dbReference type="InterPro" id="IPR039634">
    <property type="entry name" value="Bul1-like"/>
</dbReference>
<feature type="compositionally biased region" description="Basic and acidic residues" evidence="5">
    <location>
        <begin position="792"/>
        <end position="810"/>
    </location>
</feature>
<evidence type="ECO:0000259" key="8">
    <source>
        <dbReference type="Pfam" id="PF01545"/>
    </source>
</evidence>
<evidence type="ECO:0000256" key="4">
    <source>
        <dbReference type="ARBA" id="ARBA00023136"/>
    </source>
</evidence>
<dbReference type="Proteomes" id="UP000242877">
    <property type="component" value="Unassembled WGS sequence"/>
</dbReference>
<feature type="compositionally biased region" description="Polar residues" evidence="5">
    <location>
        <begin position="613"/>
        <end position="622"/>
    </location>
</feature>
<gene>
    <name evidence="9" type="ORF">AAP_04442</name>
</gene>
<dbReference type="Gene3D" id="1.20.1510.10">
    <property type="entry name" value="Cation efflux protein transmembrane domain"/>
    <property type="match status" value="1"/>
</dbReference>
<feature type="compositionally biased region" description="Polar residues" evidence="5">
    <location>
        <begin position="578"/>
        <end position="597"/>
    </location>
</feature>
<feature type="transmembrane region" description="Helical" evidence="6">
    <location>
        <begin position="821"/>
        <end position="845"/>
    </location>
</feature>
<dbReference type="InterPro" id="IPR011021">
    <property type="entry name" value="Arrestin-like_N"/>
</dbReference>
<dbReference type="PANTHER" id="PTHR31904:SF1">
    <property type="entry name" value="BYPASS OF STOP CODON PROTEIN 5-RELATED"/>
    <property type="match status" value="1"/>
</dbReference>
<feature type="domain" description="Arrestin-like N-terminal" evidence="7">
    <location>
        <begin position="30"/>
        <end position="194"/>
    </location>
</feature>
<evidence type="ECO:0000256" key="3">
    <source>
        <dbReference type="ARBA" id="ARBA00022989"/>
    </source>
</evidence>
<evidence type="ECO:0000313" key="9">
    <source>
        <dbReference type="EMBL" id="KZZ89295.1"/>
    </source>
</evidence>
<feature type="region of interest" description="Disordered" evidence="5">
    <location>
        <begin position="365"/>
        <end position="427"/>
    </location>
</feature>
<dbReference type="GO" id="GO:0016020">
    <property type="term" value="C:membrane"/>
    <property type="evidence" value="ECO:0007669"/>
    <property type="project" value="UniProtKB-SubCell"/>
</dbReference>
<feature type="transmembrane region" description="Helical" evidence="6">
    <location>
        <begin position="865"/>
        <end position="886"/>
    </location>
</feature>
<dbReference type="AlphaFoldDB" id="A0A167WUM4"/>
<feature type="region of interest" description="Disordered" evidence="5">
    <location>
        <begin position="792"/>
        <end position="811"/>
    </location>
</feature>
<dbReference type="InterPro" id="IPR027469">
    <property type="entry name" value="Cation_efflux_TMD_sf"/>
</dbReference>
<sequence length="900" mass="100099">MPENLFVNLDREVNPFSRANTTRRGLHIEIKLENEKSVNSFTTLDVIKGAAVITADSKTSVDGIMISFEGSSRTCIEQPSVVAPTVGKSTAFHTFLRLVQPIKQAQFPEGGHFLPNERYSFPFTFVVPEHLLPQACAHEHSFPQVHDAHVHLPPSLGDPTVSGNGQSLLNDLSPDACHIQYVVRVQLVRNTERSDRQAWSYHEGSHSRHVRVIASGNKRVRVVPATDEEPPVVTENLEETEYCLQKEKEIKKGALRGRSGYIVMAAAQPRAFKIKDTKHEGDTPPTTVVNVNIRFDPADAKQKPPKLGMIYTRLKANTFYSSVPWTNFPQKTFALRWDSKRSVYTETVPLTSMRISNADWKMHEATAPNSPRIPSRRNTTATSVRPDIRRSYSAGSAISTETEGSSTSSAVEDPAVDAGIPRPSSKADPSLPYYTTSIIVPLVLTQKSKTYLPTFHSCLTSRTYVIDIGVSYHPLSKTSTTILNAPSISLKVPVQITTERSLHEISEMSARDREAARESRAAAREARRERIASRILQSGETPTLSCDMDEFYRPRPVGPLAIIQPRTNTYAPARARGLSSSLPPYRSNSINSTLSHASRSRRPTTSEDPMSPLVSNTPSFDPSTPFDPTEERQQRGSIEYTVPIDSEKRFRTHSLAVIADAFHYLGDLITFAVSYVVERARANRKDLRLKLEIGSTDSDVLRDEHRANFIDALTGFFNGSFLFALGLGILLQSVERFVQPEGRTNFSKRHDAPLTFYSSKELNSPMMVMIMGCVGLSINVIFVLMLGDQHHGRGQKHDHAPEEPEEDSSHRQHHSWSIQSVLLHIACDAMNNMALILASTLIWKVPDNKRSEKSNNTRYVDPKNYADPACTVFIATVIMILSVRLIRDTGKALVGLAGAS</sequence>
<feature type="transmembrane region" description="Helical" evidence="6">
    <location>
        <begin position="766"/>
        <end position="787"/>
    </location>
</feature>
<dbReference type="Pfam" id="PF00339">
    <property type="entry name" value="Arrestin_N"/>
    <property type="match status" value="1"/>
</dbReference>
<dbReference type="Gene3D" id="2.60.40.640">
    <property type="match status" value="1"/>
</dbReference>
<comment type="subcellular location">
    <subcellularLocation>
        <location evidence="1">Membrane</location>
        <topology evidence="1">Multi-pass membrane protein</topology>
    </subcellularLocation>
</comment>
<proteinExistence type="predicted"/>
<organism evidence="9 10">
    <name type="scientific">Ascosphaera apis ARSEF 7405</name>
    <dbReference type="NCBI Taxonomy" id="392613"/>
    <lineage>
        <taxon>Eukaryota</taxon>
        <taxon>Fungi</taxon>
        <taxon>Dikarya</taxon>
        <taxon>Ascomycota</taxon>
        <taxon>Pezizomycotina</taxon>
        <taxon>Eurotiomycetes</taxon>
        <taxon>Eurotiomycetidae</taxon>
        <taxon>Onygenales</taxon>
        <taxon>Ascosphaeraceae</taxon>
        <taxon>Ascosphaera</taxon>
    </lineage>
</organism>
<keyword evidence="2 6" id="KW-0812">Transmembrane</keyword>
<evidence type="ECO:0000256" key="5">
    <source>
        <dbReference type="SAM" id="MobiDB-lite"/>
    </source>
</evidence>
<dbReference type="Pfam" id="PF01545">
    <property type="entry name" value="Cation_efflux"/>
    <property type="match status" value="1"/>
</dbReference>
<accession>A0A167WUM4</accession>
<dbReference type="GO" id="GO:0098771">
    <property type="term" value="P:inorganic ion homeostasis"/>
    <property type="evidence" value="ECO:0007669"/>
    <property type="project" value="UniProtKB-ARBA"/>
</dbReference>
<dbReference type="InterPro" id="IPR014752">
    <property type="entry name" value="Arrestin-like_C"/>
</dbReference>
<dbReference type="GO" id="GO:0008324">
    <property type="term" value="F:monoatomic cation transmembrane transporter activity"/>
    <property type="evidence" value="ECO:0007669"/>
    <property type="project" value="InterPro"/>
</dbReference>